<proteinExistence type="predicted"/>
<evidence type="ECO:0000313" key="1">
    <source>
        <dbReference type="Proteomes" id="UP000038045"/>
    </source>
</evidence>
<accession>A0A0N4Z903</accession>
<dbReference type="Gene3D" id="3.80.10.10">
    <property type="entry name" value="Ribonuclease Inhibitor"/>
    <property type="match status" value="1"/>
</dbReference>
<reference evidence="2" key="1">
    <citation type="submission" date="2017-02" db="UniProtKB">
        <authorList>
            <consortium name="WormBaseParasite"/>
        </authorList>
    </citation>
    <scope>IDENTIFICATION</scope>
</reference>
<dbReference type="InterPro" id="IPR032675">
    <property type="entry name" value="LRR_dom_sf"/>
</dbReference>
<organism evidence="1 2">
    <name type="scientific">Parastrongyloides trichosuri</name>
    <name type="common">Possum-specific nematode worm</name>
    <dbReference type="NCBI Taxonomy" id="131310"/>
    <lineage>
        <taxon>Eukaryota</taxon>
        <taxon>Metazoa</taxon>
        <taxon>Ecdysozoa</taxon>
        <taxon>Nematoda</taxon>
        <taxon>Chromadorea</taxon>
        <taxon>Rhabditida</taxon>
        <taxon>Tylenchina</taxon>
        <taxon>Panagrolaimomorpha</taxon>
        <taxon>Strongyloidoidea</taxon>
        <taxon>Strongyloididae</taxon>
        <taxon>Parastrongyloides</taxon>
    </lineage>
</organism>
<protein>
    <submittedName>
        <fullName evidence="2">ATP synthase subunit s, mitochondrial</fullName>
    </submittedName>
</protein>
<dbReference type="SUPFAM" id="SSF52047">
    <property type="entry name" value="RNI-like"/>
    <property type="match status" value="1"/>
</dbReference>
<keyword evidence="1" id="KW-1185">Reference proteome</keyword>
<dbReference type="Proteomes" id="UP000038045">
    <property type="component" value="Unplaced"/>
</dbReference>
<evidence type="ECO:0000313" key="2">
    <source>
        <dbReference type="WBParaSite" id="PTRK_0000379400.1"/>
    </source>
</evidence>
<dbReference type="AlphaFoldDB" id="A0A0N4Z903"/>
<name>A0A0N4Z903_PARTI</name>
<sequence>MIREVSRGLVNIRNRIASHNFPGLTWILEGFNMVDKERLRDVGPDRLAAEWIVKCGGKIKFDKMPDIFEDYNALIRTTAELDPRKPEDRVKLIWIDASNSSVTGYGCIHFKGLKSIEEVNFTSCKTFHDHGLEYMGLYVGDILKKLQIAECPKITESGLENLSKFVALRELKLIKLKNVRKVEKVVMELEKSLPNCKITYD</sequence>
<dbReference type="WBParaSite" id="PTRK_0000379400.1">
    <property type="protein sequence ID" value="PTRK_0000379400.1"/>
    <property type="gene ID" value="PTRK_0000379400"/>
</dbReference>
<dbReference type="STRING" id="131310.A0A0N4Z903"/>